<evidence type="ECO:0000256" key="1">
    <source>
        <dbReference type="ARBA" id="ARBA00004123"/>
    </source>
</evidence>
<organism evidence="7 8">
    <name type="scientific">Oidiodendron maius (strain Zn)</name>
    <dbReference type="NCBI Taxonomy" id="913774"/>
    <lineage>
        <taxon>Eukaryota</taxon>
        <taxon>Fungi</taxon>
        <taxon>Dikarya</taxon>
        <taxon>Ascomycota</taxon>
        <taxon>Pezizomycotina</taxon>
        <taxon>Leotiomycetes</taxon>
        <taxon>Leotiomycetes incertae sedis</taxon>
        <taxon>Myxotrichaceae</taxon>
        <taxon>Oidiodendron</taxon>
    </lineage>
</organism>
<dbReference type="AlphaFoldDB" id="A0A0C3D1W4"/>
<dbReference type="GO" id="GO:0008270">
    <property type="term" value="F:zinc ion binding"/>
    <property type="evidence" value="ECO:0007669"/>
    <property type="project" value="InterPro"/>
</dbReference>
<dbReference type="Pfam" id="PF00172">
    <property type="entry name" value="Zn_clus"/>
    <property type="match status" value="1"/>
</dbReference>
<dbReference type="CDD" id="cd12148">
    <property type="entry name" value="fungal_TF_MHR"/>
    <property type="match status" value="1"/>
</dbReference>
<evidence type="ECO:0000256" key="2">
    <source>
        <dbReference type="ARBA" id="ARBA00022723"/>
    </source>
</evidence>
<proteinExistence type="predicted"/>
<dbReference type="InterPro" id="IPR007219">
    <property type="entry name" value="XnlR_reg_dom"/>
</dbReference>
<evidence type="ECO:0000259" key="6">
    <source>
        <dbReference type="PROSITE" id="PS50048"/>
    </source>
</evidence>
<dbReference type="PANTHER" id="PTHR47338">
    <property type="entry name" value="ZN(II)2CYS6 TRANSCRIPTION FACTOR (EUROFUNG)-RELATED"/>
    <property type="match status" value="1"/>
</dbReference>
<feature type="domain" description="Zn(2)-C6 fungal-type" evidence="6">
    <location>
        <begin position="15"/>
        <end position="45"/>
    </location>
</feature>
<dbReference type="EMBL" id="KN832885">
    <property type="protein sequence ID" value="KIM95902.1"/>
    <property type="molecule type" value="Genomic_DNA"/>
</dbReference>
<evidence type="ECO:0000256" key="4">
    <source>
        <dbReference type="ARBA" id="ARBA00023163"/>
    </source>
</evidence>
<dbReference type="PROSITE" id="PS50048">
    <property type="entry name" value="ZN2_CY6_FUNGAL_2"/>
    <property type="match status" value="1"/>
</dbReference>
<dbReference type="OrthoDB" id="3862662at2759"/>
<protein>
    <recommendedName>
        <fullName evidence="6">Zn(2)-C6 fungal-type domain-containing protein</fullName>
    </recommendedName>
</protein>
<evidence type="ECO:0000256" key="3">
    <source>
        <dbReference type="ARBA" id="ARBA00023015"/>
    </source>
</evidence>
<dbReference type="Pfam" id="PF04082">
    <property type="entry name" value="Fungal_trans"/>
    <property type="match status" value="1"/>
</dbReference>
<dbReference type="InterPro" id="IPR050815">
    <property type="entry name" value="TF_fung"/>
</dbReference>
<evidence type="ECO:0000256" key="5">
    <source>
        <dbReference type="ARBA" id="ARBA00023242"/>
    </source>
</evidence>
<dbReference type="Proteomes" id="UP000054321">
    <property type="component" value="Unassembled WGS sequence"/>
</dbReference>
<keyword evidence="2" id="KW-0479">Metal-binding</keyword>
<dbReference type="HOGENOM" id="CLU_023880_2_0_1"/>
<dbReference type="InterPro" id="IPR036864">
    <property type="entry name" value="Zn2-C6_fun-type_DNA-bd_sf"/>
</dbReference>
<dbReference type="STRING" id="913774.A0A0C3D1W4"/>
<dbReference type="GO" id="GO:0000981">
    <property type="term" value="F:DNA-binding transcription factor activity, RNA polymerase II-specific"/>
    <property type="evidence" value="ECO:0007669"/>
    <property type="project" value="InterPro"/>
</dbReference>
<reference evidence="7 8" key="1">
    <citation type="submission" date="2014-04" db="EMBL/GenBank/DDBJ databases">
        <authorList>
            <consortium name="DOE Joint Genome Institute"/>
            <person name="Kuo A."/>
            <person name="Martino E."/>
            <person name="Perotto S."/>
            <person name="Kohler A."/>
            <person name="Nagy L.G."/>
            <person name="Floudas D."/>
            <person name="Copeland A."/>
            <person name="Barry K.W."/>
            <person name="Cichocki N."/>
            <person name="Veneault-Fourrey C."/>
            <person name="LaButti K."/>
            <person name="Lindquist E.A."/>
            <person name="Lipzen A."/>
            <person name="Lundell T."/>
            <person name="Morin E."/>
            <person name="Murat C."/>
            <person name="Sun H."/>
            <person name="Tunlid A."/>
            <person name="Henrissat B."/>
            <person name="Grigoriev I.V."/>
            <person name="Hibbett D.S."/>
            <person name="Martin F."/>
            <person name="Nordberg H.P."/>
            <person name="Cantor M.N."/>
            <person name="Hua S.X."/>
        </authorList>
    </citation>
    <scope>NUCLEOTIDE SEQUENCE [LARGE SCALE GENOMIC DNA]</scope>
    <source>
        <strain evidence="7 8">Zn</strain>
    </source>
</reference>
<comment type="subcellular location">
    <subcellularLocation>
        <location evidence="1">Nucleus</location>
    </subcellularLocation>
</comment>
<dbReference type="GO" id="GO:0003677">
    <property type="term" value="F:DNA binding"/>
    <property type="evidence" value="ECO:0007669"/>
    <property type="project" value="InterPro"/>
</dbReference>
<keyword evidence="8" id="KW-1185">Reference proteome</keyword>
<name>A0A0C3D1W4_OIDMZ</name>
<reference evidence="8" key="2">
    <citation type="submission" date="2015-01" db="EMBL/GenBank/DDBJ databases">
        <title>Evolutionary Origins and Diversification of the Mycorrhizal Mutualists.</title>
        <authorList>
            <consortium name="DOE Joint Genome Institute"/>
            <consortium name="Mycorrhizal Genomics Consortium"/>
            <person name="Kohler A."/>
            <person name="Kuo A."/>
            <person name="Nagy L.G."/>
            <person name="Floudas D."/>
            <person name="Copeland A."/>
            <person name="Barry K.W."/>
            <person name="Cichocki N."/>
            <person name="Veneault-Fourrey C."/>
            <person name="LaButti K."/>
            <person name="Lindquist E.A."/>
            <person name="Lipzen A."/>
            <person name="Lundell T."/>
            <person name="Morin E."/>
            <person name="Murat C."/>
            <person name="Riley R."/>
            <person name="Ohm R."/>
            <person name="Sun H."/>
            <person name="Tunlid A."/>
            <person name="Henrissat B."/>
            <person name="Grigoriev I.V."/>
            <person name="Hibbett D.S."/>
            <person name="Martin F."/>
        </authorList>
    </citation>
    <scope>NUCLEOTIDE SEQUENCE [LARGE SCALE GENOMIC DNA]</scope>
    <source>
        <strain evidence="8">Zn</strain>
    </source>
</reference>
<dbReference type="GO" id="GO:0006351">
    <property type="term" value="P:DNA-templated transcription"/>
    <property type="evidence" value="ECO:0007669"/>
    <property type="project" value="InterPro"/>
</dbReference>
<keyword evidence="3" id="KW-0805">Transcription regulation</keyword>
<gene>
    <name evidence="7" type="ORF">OIDMADRAFT_44723</name>
</gene>
<dbReference type="SUPFAM" id="SSF57701">
    <property type="entry name" value="Zn2/Cys6 DNA-binding domain"/>
    <property type="match status" value="1"/>
</dbReference>
<dbReference type="CDD" id="cd00067">
    <property type="entry name" value="GAL4"/>
    <property type="match status" value="1"/>
</dbReference>
<dbReference type="PANTHER" id="PTHR47338:SF20">
    <property type="entry name" value="ZN(II)2CYS6 TRANSCRIPTION FACTOR (EUROFUNG)"/>
    <property type="match status" value="1"/>
</dbReference>
<accession>A0A0C3D1W4</accession>
<evidence type="ECO:0000313" key="8">
    <source>
        <dbReference type="Proteomes" id="UP000054321"/>
    </source>
</evidence>
<sequence>MDSDNTLPLEAAPHNCIPCKKNKRRCDKKIPSCSLCIRMRRVCDYPEALEPINQEEVARLQSRIVDLEALVSRLSGYNAQNSSVLIHGGERPISNNSPNPSSEYLLQTFFLDSDILKSGKFSAPTVNVLVSDEIQEVLGDRSAIAYTTSRYFQCINPWMPIISKIKLNRLIETPTIELAADLALLLLGMMLLLELPVDKRPSQSTIYNLARQFRFALDMAGLHSLMTLQAGLLISVYELGHAILPAAYLSIANCAREGIALGIHHRDAPQMLHRPSNWISWEERQRVWWLVLILDRFVTVGSDDRPLCTDDPGNDMLIPADDEAWERGEMVPPEHVHVSAPPSVTVSPFARLSQACNLLGRVIRHCNDANLEPKYALDDMMLLYNTTASLLDLLPVDDISGAYLNPAAVCYSAIMKLGENHSCDSHTTNSRPIDLEAVSLARECVERSLQILKDISVKITTFAERVQRHLSLSGAEKISPLVLHCIYRAAITMSWLSSETGDEKYRIRKNICEKLLQTIDIRWKTAGKLFLTLPD</sequence>
<evidence type="ECO:0000313" key="7">
    <source>
        <dbReference type="EMBL" id="KIM95902.1"/>
    </source>
</evidence>
<dbReference type="Gene3D" id="4.10.240.10">
    <property type="entry name" value="Zn(2)-C6 fungal-type DNA-binding domain"/>
    <property type="match status" value="1"/>
</dbReference>
<dbReference type="InParanoid" id="A0A0C3D1W4"/>
<dbReference type="InterPro" id="IPR001138">
    <property type="entry name" value="Zn2Cys6_DnaBD"/>
</dbReference>
<keyword evidence="5" id="KW-0539">Nucleus</keyword>
<dbReference type="GO" id="GO:0005634">
    <property type="term" value="C:nucleus"/>
    <property type="evidence" value="ECO:0007669"/>
    <property type="project" value="UniProtKB-SubCell"/>
</dbReference>
<keyword evidence="4" id="KW-0804">Transcription</keyword>